<gene>
    <name evidence="3" type="ORF">GOMPHAMPRED_001765</name>
</gene>
<sequence length="175" mass="20189">MNVKDHIQALVDEDLLRTEKIGTGNWYWIFGSDTRIQRSQTKNQLVTKVLVLQSRLDTFRDELFSARQSQIGCPEEEQAERTHHEDAIAATKREILELKTELGSLEMADPAAVQARREEMGRWKDEAEIWTENCYVLEGWMRERFSLGREEAGELLRGCYGAEWGEEEGGLVDLV</sequence>
<keyword evidence="4" id="KW-1185">Reference proteome</keyword>
<feature type="coiled-coil region" evidence="1">
    <location>
        <begin position="81"/>
        <end position="108"/>
    </location>
</feature>
<name>A0A8H3IL41_9LECA</name>
<evidence type="ECO:0000256" key="1">
    <source>
        <dbReference type="SAM" id="Coils"/>
    </source>
</evidence>
<comment type="caution">
    <text evidence="3">The sequence shown here is derived from an EMBL/GenBank/DDBJ whole genome shotgun (WGS) entry which is preliminary data.</text>
</comment>
<accession>A0A8H3IL41</accession>
<dbReference type="InterPro" id="IPR040453">
    <property type="entry name" value="Mnd1_HTH"/>
</dbReference>
<dbReference type="AlphaFoldDB" id="A0A8H3IL41"/>
<dbReference type="Pfam" id="PF03962">
    <property type="entry name" value="Mnd1"/>
    <property type="match status" value="1"/>
</dbReference>
<organism evidence="3 4">
    <name type="scientific">Gomphillus americanus</name>
    <dbReference type="NCBI Taxonomy" id="1940652"/>
    <lineage>
        <taxon>Eukaryota</taxon>
        <taxon>Fungi</taxon>
        <taxon>Dikarya</taxon>
        <taxon>Ascomycota</taxon>
        <taxon>Pezizomycotina</taxon>
        <taxon>Lecanoromycetes</taxon>
        <taxon>OSLEUM clade</taxon>
        <taxon>Ostropomycetidae</taxon>
        <taxon>Ostropales</taxon>
        <taxon>Graphidaceae</taxon>
        <taxon>Gomphilloideae</taxon>
        <taxon>Gomphillus</taxon>
    </lineage>
</organism>
<dbReference type="Proteomes" id="UP000664169">
    <property type="component" value="Unassembled WGS sequence"/>
</dbReference>
<evidence type="ECO:0000313" key="3">
    <source>
        <dbReference type="EMBL" id="CAF9919370.1"/>
    </source>
</evidence>
<feature type="domain" description="Mnd1 HTH" evidence="2">
    <location>
        <begin position="1"/>
        <end position="30"/>
    </location>
</feature>
<dbReference type="OrthoDB" id="9978204at2759"/>
<keyword evidence="1" id="KW-0175">Coiled coil</keyword>
<evidence type="ECO:0000313" key="4">
    <source>
        <dbReference type="Proteomes" id="UP000664169"/>
    </source>
</evidence>
<reference evidence="3" key="1">
    <citation type="submission" date="2021-03" db="EMBL/GenBank/DDBJ databases">
        <authorList>
            <person name="Tagirdzhanova G."/>
        </authorList>
    </citation>
    <scope>NUCLEOTIDE SEQUENCE</scope>
</reference>
<proteinExistence type="predicted"/>
<evidence type="ECO:0000259" key="2">
    <source>
        <dbReference type="Pfam" id="PF03962"/>
    </source>
</evidence>
<protein>
    <recommendedName>
        <fullName evidence="2">Mnd1 HTH domain-containing protein</fullName>
    </recommendedName>
</protein>
<dbReference type="EMBL" id="CAJPDQ010000014">
    <property type="protein sequence ID" value="CAF9919370.1"/>
    <property type="molecule type" value="Genomic_DNA"/>
</dbReference>